<evidence type="ECO:0000256" key="2">
    <source>
        <dbReference type="ARBA" id="ARBA00004651"/>
    </source>
</evidence>
<dbReference type="PROSITE" id="PS50109">
    <property type="entry name" value="HIS_KIN"/>
    <property type="match status" value="1"/>
</dbReference>
<dbReference type="Proteomes" id="UP000051658">
    <property type="component" value="Unassembled WGS sequence"/>
</dbReference>
<evidence type="ECO:0000256" key="8">
    <source>
        <dbReference type="ARBA" id="ARBA00022741"/>
    </source>
</evidence>
<dbReference type="EC" id="2.7.13.3" evidence="3"/>
<accession>A0A0R2I846</accession>
<dbReference type="AlphaFoldDB" id="A0A0R2I846"/>
<comment type="caution">
    <text evidence="16">The sequence shown here is derived from an EMBL/GenBank/DDBJ whole genome shotgun (WGS) entry which is preliminary data.</text>
</comment>
<evidence type="ECO:0000256" key="5">
    <source>
        <dbReference type="ARBA" id="ARBA00022553"/>
    </source>
</evidence>
<dbReference type="SUPFAM" id="SSF55874">
    <property type="entry name" value="ATPase domain of HSP90 chaperone/DNA topoisomerase II/histidine kinase"/>
    <property type="match status" value="1"/>
</dbReference>
<dbReference type="PRINTS" id="PR00344">
    <property type="entry name" value="BCTRLSENSOR"/>
</dbReference>
<feature type="transmembrane region" description="Helical" evidence="14">
    <location>
        <begin position="21"/>
        <end position="44"/>
    </location>
</feature>
<dbReference type="InterPro" id="IPR033463">
    <property type="entry name" value="sCache_3"/>
</dbReference>
<dbReference type="Gene3D" id="3.30.450.20">
    <property type="entry name" value="PAS domain"/>
    <property type="match status" value="2"/>
</dbReference>
<feature type="domain" description="Histidine kinase" evidence="15">
    <location>
        <begin position="440"/>
        <end position="545"/>
    </location>
</feature>
<evidence type="ECO:0000256" key="4">
    <source>
        <dbReference type="ARBA" id="ARBA00022475"/>
    </source>
</evidence>
<dbReference type="Gene3D" id="3.30.565.10">
    <property type="entry name" value="Histidine kinase-like ATPase, C-terminal domain"/>
    <property type="match status" value="1"/>
</dbReference>
<evidence type="ECO:0000256" key="14">
    <source>
        <dbReference type="SAM" id="Phobius"/>
    </source>
</evidence>
<dbReference type="eggNOG" id="COG3290">
    <property type="taxonomic scope" value="Bacteria"/>
</dbReference>
<dbReference type="InterPro" id="IPR003594">
    <property type="entry name" value="HATPase_dom"/>
</dbReference>
<keyword evidence="4" id="KW-1003">Cell membrane</keyword>
<dbReference type="SMART" id="SM00387">
    <property type="entry name" value="HATPase_c"/>
    <property type="match status" value="1"/>
</dbReference>
<keyword evidence="5" id="KW-0597">Phosphoprotein</keyword>
<dbReference type="InterPro" id="IPR004358">
    <property type="entry name" value="Sig_transdc_His_kin-like_C"/>
</dbReference>
<evidence type="ECO:0000256" key="7">
    <source>
        <dbReference type="ARBA" id="ARBA00022692"/>
    </source>
</evidence>
<comment type="catalytic activity">
    <reaction evidence="1">
        <text>ATP + protein L-histidine = ADP + protein N-phospho-L-histidine.</text>
        <dbReference type="EC" id="2.7.13.3"/>
    </reaction>
</comment>
<reference evidence="16 17" key="1">
    <citation type="journal article" date="2015" name="Genome Announc.">
        <title>Expanding the biotechnology potential of lactobacilli through comparative genomics of 213 strains and associated genera.</title>
        <authorList>
            <person name="Sun Z."/>
            <person name="Harris H.M."/>
            <person name="McCann A."/>
            <person name="Guo C."/>
            <person name="Argimon S."/>
            <person name="Zhang W."/>
            <person name="Yang X."/>
            <person name="Jeffery I.B."/>
            <person name="Cooney J.C."/>
            <person name="Kagawa T.F."/>
            <person name="Liu W."/>
            <person name="Song Y."/>
            <person name="Salvetti E."/>
            <person name="Wrobel A."/>
            <person name="Rasinkangas P."/>
            <person name="Parkhill J."/>
            <person name="Rea M.C."/>
            <person name="O'Sullivan O."/>
            <person name="Ritari J."/>
            <person name="Douillard F.P."/>
            <person name="Paul Ross R."/>
            <person name="Yang R."/>
            <person name="Briner A.E."/>
            <person name="Felis G.E."/>
            <person name="de Vos W.M."/>
            <person name="Barrangou R."/>
            <person name="Klaenhammer T.R."/>
            <person name="Caufield P.W."/>
            <person name="Cui Y."/>
            <person name="Zhang H."/>
            <person name="O'Toole P.W."/>
        </authorList>
    </citation>
    <scope>NUCLEOTIDE SEQUENCE [LARGE SCALE GENOMIC DNA]</scope>
    <source>
        <strain evidence="16 17">DSM 20623</strain>
    </source>
</reference>
<evidence type="ECO:0000256" key="9">
    <source>
        <dbReference type="ARBA" id="ARBA00022777"/>
    </source>
</evidence>
<sequence length="549" mass="61172">MGKKQRKESMIKYRNSRKLSLQSTIIFVVVCATVVSLIVSAILIRNYVVEKEYVNTKEKIATVANLVAANTEVQGGITGTVSNNTLQDFSLEVSKMTNVDFVVVLNKDLIRLSHPDATVIGQPFSNLADAKKTLSGKGHYSVQEGVLGDGIRYFSPVKNDQGEVIGVVCVGLTLATVNKEVEAAQSKILIGLLLGLIVGVVGAIFLAQKVKLILFGLEPSEIATRLGEKEIIEDEVSEGIVAIDAYKNVMLVNREATQMFKKMNLQMDVAVNQPLEERLYTVLFEEIFNTHVKIKDQVLYLNGLEVIASIAPMFIEGNFYGAVATFRDQSEMQHMIHELSGTQQYIDSLRAQTHEFMNKMHVILGLIELQKYEEVTGFIQQLSYDYQEEVGFVTEKIKVPAVAGFILGKINEAKEQDVDIVLAEASYLPELKMGNSIHILLQILGNLLDNAKEAVINQELKTVELLLNYDLEGEIFIIQVTDTGVGIPLEIKEKMFKRGFSTKGEHRGFGLNLIQKIVTNHQGFIEVTTNEPQGTRFYIELPYEMGEEE</sequence>
<feature type="transmembrane region" description="Helical" evidence="14">
    <location>
        <begin position="188"/>
        <end position="207"/>
    </location>
</feature>
<dbReference type="Pfam" id="PF17203">
    <property type="entry name" value="sCache_3_2"/>
    <property type="match status" value="1"/>
</dbReference>
<gene>
    <name evidence="16" type="ORF">IV74_GL001295</name>
</gene>
<evidence type="ECO:0000256" key="1">
    <source>
        <dbReference type="ARBA" id="ARBA00000085"/>
    </source>
</evidence>
<keyword evidence="8" id="KW-0547">Nucleotide-binding</keyword>
<evidence type="ECO:0000256" key="6">
    <source>
        <dbReference type="ARBA" id="ARBA00022679"/>
    </source>
</evidence>
<dbReference type="EMBL" id="JQBS01000001">
    <property type="protein sequence ID" value="KRN58036.1"/>
    <property type="molecule type" value="Genomic_DNA"/>
</dbReference>
<evidence type="ECO:0000313" key="16">
    <source>
        <dbReference type="EMBL" id="KRN58036.1"/>
    </source>
</evidence>
<dbReference type="GO" id="GO:0005524">
    <property type="term" value="F:ATP binding"/>
    <property type="evidence" value="ECO:0007669"/>
    <property type="project" value="UniProtKB-KW"/>
</dbReference>
<keyword evidence="6" id="KW-0808">Transferase</keyword>
<dbReference type="GO" id="GO:0000155">
    <property type="term" value="F:phosphorelay sensor kinase activity"/>
    <property type="evidence" value="ECO:0007669"/>
    <property type="project" value="InterPro"/>
</dbReference>
<keyword evidence="13 14" id="KW-0472">Membrane</keyword>
<evidence type="ECO:0000259" key="15">
    <source>
        <dbReference type="PROSITE" id="PS50109"/>
    </source>
</evidence>
<dbReference type="InterPro" id="IPR029151">
    <property type="entry name" value="Sensor-like_sf"/>
</dbReference>
<proteinExistence type="predicted"/>
<evidence type="ECO:0000256" key="12">
    <source>
        <dbReference type="ARBA" id="ARBA00023012"/>
    </source>
</evidence>
<dbReference type="InterPro" id="IPR016120">
    <property type="entry name" value="Sig_transdc_His_kin_SpoOB"/>
</dbReference>
<dbReference type="InterPro" id="IPR039506">
    <property type="entry name" value="SPOB_a"/>
</dbReference>
<organism evidence="16 17">
    <name type="scientific">Carnobacterium divergens DSM 20623</name>
    <dbReference type="NCBI Taxonomy" id="1449336"/>
    <lineage>
        <taxon>Bacteria</taxon>
        <taxon>Bacillati</taxon>
        <taxon>Bacillota</taxon>
        <taxon>Bacilli</taxon>
        <taxon>Lactobacillales</taxon>
        <taxon>Carnobacteriaceae</taxon>
        <taxon>Carnobacterium</taxon>
    </lineage>
</organism>
<comment type="subcellular location">
    <subcellularLocation>
        <location evidence="2">Cell membrane</location>
        <topology evidence="2">Multi-pass membrane protein</topology>
    </subcellularLocation>
</comment>
<dbReference type="Gene3D" id="1.10.287.130">
    <property type="match status" value="1"/>
</dbReference>
<name>A0A0R2I846_CARDV</name>
<keyword evidence="17" id="KW-1185">Reference proteome</keyword>
<evidence type="ECO:0000256" key="3">
    <source>
        <dbReference type="ARBA" id="ARBA00012438"/>
    </source>
</evidence>
<dbReference type="FunFam" id="1.10.287.130:FF:000011">
    <property type="entry name" value="Sensor histidine kinase DcuS"/>
    <property type="match status" value="1"/>
</dbReference>
<keyword evidence="11 14" id="KW-1133">Transmembrane helix</keyword>
<keyword evidence="7 14" id="KW-0812">Transmembrane</keyword>
<evidence type="ECO:0000256" key="11">
    <source>
        <dbReference type="ARBA" id="ARBA00022989"/>
    </source>
</evidence>
<dbReference type="Pfam" id="PF14689">
    <property type="entry name" value="SPOB_a"/>
    <property type="match status" value="1"/>
</dbReference>
<keyword evidence="9 16" id="KW-0418">Kinase</keyword>
<keyword evidence="10" id="KW-0067">ATP-binding</keyword>
<evidence type="ECO:0000256" key="10">
    <source>
        <dbReference type="ARBA" id="ARBA00022840"/>
    </source>
</evidence>
<dbReference type="RefSeq" id="WP_081890670.1">
    <property type="nucleotide sequence ID" value="NZ_JQBS01000001.1"/>
</dbReference>
<evidence type="ECO:0000313" key="17">
    <source>
        <dbReference type="Proteomes" id="UP000051658"/>
    </source>
</evidence>
<dbReference type="SUPFAM" id="SSF103190">
    <property type="entry name" value="Sensory domain-like"/>
    <property type="match status" value="1"/>
</dbReference>
<evidence type="ECO:0000256" key="13">
    <source>
        <dbReference type="ARBA" id="ARBA00023136"/>
    </source>
</evidence>
<keyword evidence="12" id="KW-0902">Two-component regulatory system</keyword>
<dbReference type="PANTHER" id="PTHR43547:SF10">
    <property type="entry name" value="SENSOR HISTIDINE KINASE DCUS"/>
    <property type="match status" value="1"/>
</dbReference>
<dbReference type="SUPFAM" id="SSF55890">
    <property type="entry name" value="Sporulation response regulatory protein Spo0B"/>
    <property type="match status" value="1"/>
</dbReference>
<protein>
    <recommendedName>
        <fullName evidence="3">histidine kinase</fullName>
        <ecNumber evidence="3">2.7.13.3</ecNumber>
    </recommendedName>
</protein>
<dbReference type="GeneID" id="89589793"/>
<dbReference type="PANTHER" id="PTHR43547">
    <property type="entry name" value="TWO-COMPONENT HISTIDINE KINASE"/>
    <property type="match status" value="1"/>
</dbReference>
<dbReference type="Pfam" id="PF02518">
    <property type="entry name" value="HATPase_c"/>
    <property type="match status" value="1"/>
</dbReference>
<dbReference type="InterPro" id="IPR036890">
    <property type="entry name" value="HATPase_C_sf"/>
</dbReference>
<dbReference type="GO" id="GO:0005886">
    <property type="term" value="C:plasma membrane"/>
    <property type="evidence" value="ECO:0007669"/>
    <property type="project" value="UniProtKB-SubCell"/>
</dbReference>
<dbReference type="InterPro" id="IPR005467">
    <property type="entry name" value="His_kinase_dom"/>
</dbReference>
<dbReference type="PATRIC" id="fig|1449336.4.peg.1321"/>